<accession>A0A8T1V966</accession>
<proteinExistence type="inferred from homology"/>
<dbReference type="Proteomes" id="UP000694044">
    <property type="component" value="Unassembled WGS sequence"/>
</dbReference>
<comment type="caution">
    <text evidence="3">The sequence shown here is derived from an EMBL/GenBank/DDBJ whole genome shotgun (WGS) entry which is preliminary data.</text>
</comment>
<dbReference type="PANTHER" id="PTHR10779">
    <property type="entry name" value="DYNEIN LIGHT CHAIN ROADBLOCK"/>
    <property type="match status" value="1"/>
</dbReference>
<dbReference type="EMBL" id="JAGDFM010000618">
    <property type="protein sequence ID" value="KAG7376810.1"/>
    <property type="molecule type" value="Genomic_DNA"/>
</dbReference>
<dbReference type="Pfam" id="PF03259">
    <property type="entry name" value="Robl_LC7"/>
    <property type="match status" value="1"/>
</dbReference>
<evidence type="ECO:0000313" key="3">
    <source>
        <dbReference type="EMBL" id="KAG7376810.1"/>
    </source>
</evidence>
<sequence length="134" mass="15500">MSEVEETLERIKNHKGVEGYVIADRNGNVLRRHPQMQVAEAEKYALYMKELTTKARGVVRDLNPKNDLQYMRIRVKKLELLIAHGEFCTFGYPAVCGTSRSHVTIFHREGLLGRGHPEMDADEWLKHLLHGYLK</sequence>
<dbReference type="FunFam" id="3.30.450.30:FF:000011">
    <property type="entry name" value="Dynein light chain roadblock"/>
    <property type="match status" value="1"/>
</dbReference>
<dbReference type="SMART" id="SM00960">
    <property type="entry name" value="Robl_LC7"/>
    <property type="match status" value="1"/>
</dbReference>
<dbReference type="InterPro" id="IPR004942">
    <property type="entry name" value="Roadblock/LAMTOR2_dom"/>
</dbReference>
<feature type="domain" description="Roadblock/LAMTOR2" evidence="2">
    <location>
        <begin position="4"/>
        <end position="91"/>
    </location>
</feature>
<name>A0A8T1V966_9STRA</name>
<dbReference type="AlphaFoldDB" id="A0A8T1V966"/>
<evidence type="ECO:0000256" key="1">
    <source>
        <dbReference type="ARBA" id="ARBA00007191"/>
    </source>
</evidence>
<protein>
    <recommendedName>
        <fullName evidence="2">Roadblock/LAMTOR2 domain-containing protein</fullName>
    </recommendedName>
</protein>
<gene>
    <name evidence="3" type="ORF">PHYPSEUDO_012688</name>
</gene>
<evidence type="ECO:0000259" key="2">
    <source>
        <dbReference type="SMART" id="SM00960"/>
    </source>
</evidence>
<evidence type="ECO:0000313" key="4">
    <source>
        <dbReference type="Proteomes" id="UP000694044"/>
    </source>
</evidence>
<comment type="similarity">
    <text evidence="1">Belongs to the GAMAD family.</text>
</comment>
<dbReference type="OrthoDB" id="9985637at2759"/>
<organism evidence="3 4">
    <name type="scientific">Phytophthora pseudosyringae</name>
    <dbReference type="NCBI Taxonomy" id="221518"/>
    <lineage>
        <taxon>Eukaryota</taxon>
        <taxon>Sar</taxon>
        <taxon>Stramenopiles</taxon>
        <taxon>Oomycota</taxon>
        <taxon>Peronosporomycetes</taxon>
        <taxon>Peronosporales</taxon>
        <taxon>Peronosporaceae</taxon>
        <taxon>Phytophthora</taxon>
    </lineage>
</organism>
<keyword evidence="4" id="KW-1185">Reference proteome</keyword>
<reference evidence="3" key="1">
    <citation type="submission" date="2021-02" db="EMBL/GenBank/DDBJ databases">
        <authorList>
            <person name="Palmer J.M."/>
        </authorList>
    </citation>
    <scope>NUCLEOTIDE SEQUENCE</scope>
    <source>
        <strain evidence="3">SCRP734</strain>
    </source>
</reference>